<dbReference type="PANTHER" id="PTHR24363">
    <property type="entry name" value="SERINE/THREONINE PROTEIN KINASE"/>
    <property type="match status" value="1"/>
</dbReference>
<name>A0A2N6LPY4_9CYAN</name>
<reference evidence="4 5" key="1">
    <citation type="submission" date="2017-07" db="EMBL/GenBank/DDBJ databases">
        <title>Genomes of Fischerella (Mastigocladus) sp. strains.</title>
        <authorList>
            <person name="Miller S.R."/>
        </authorList>
    </citation>
    <scope>NUCLEOTIDE SEQUENCE [LARGE SCALE GENOMIC DNA]</scope>
    <source>
        <strain evidence="4 5">CCMEE 5318</strain>
    </source>
</reference>
<dbReference type="CDD" id="cd14014">
    <property type="entry name" value="STKc_PknB_like"/>
    <property type="match status" value="1"/>
</dbReference>
<organism evidence="4 5">
    <name type="scientific">Fischerella thermalis CCMEE 5318</name>
    <dbReference type="NCBI Taxonomy" id="2019666"/>
    <lineage>
        <taxon>Bacteria</taxon>
        <taxon>Bacillati</taxon>
        <taxon>Cyanobacteriota</taxon>
        <taxon>Cyanophyceae</taxon>
        <taxon>Nostocales</taxon>
        <taxon>Hapalosiphonaceae</taxon>
        <taxon>Fischerella</taxon>
    </lineage>
</organism>
<dbReference type="GO" id="GO:0004674">
    <property type="term" value="F:protein serine/threonine kinase activity"/>
    <property type="evidence" value="ECO:0007669"/>
    <property type="project" value="UniProtKB-KW"/>
</dbReference>
<gene>
    <name evidence="4" type="ORF">CEN46_00300</name>
</gene>
<dbReference type="EMBL" id="NMQE01000009">
    <property type="protein sequence ID" value="PMB28002.1"/>
    <property type="molecule type" value="Genomic_DNA"/>
</dbReference>
<dbReference type="Gene3D" id="1.10.510.10">
    <property type="entry name" value="Transferase(Phosphotransferase) domain 1"/>
    <property type="match status" value="1"/>
</dbReference>
<dbReference type="Proteomes" id="UP000235081">
    <property type="component" value="Unassembled WGS sequence"/>
</dbReference>
<keyword evidence="4" id="KW-0723">Serine/threonine-protein kinase</keyword>
<proteinExistence type="predicted"/>
<dbReference type="InterPro" id="IPR000719">
    <property type="entry name" value="Prot_kinase_dom"/>
</dbReference>
<dbReference type="Gene3D" id="3.30.200.20">
    <property type="entry name" value="Phosphorylase Kinase, domain 1"/>
    <property type="match status" value="1"/>
</dbReference>
<comment type="caution">
    <text evidence="4">The sequence shown here is derived from an EMBL/GenBank/DDBJ whole genome shotgun (WGS) entry which is preliminary data.</text>
</comment>
<evidence type="ECO:0000256" key="2">
    <source>
        <dbReference type="ARBA" id="ARBA00022840"/>
    </source>
</evidence>
<keyword evidence="4" id="KW-0418">Kinase</keyword>
<evidence type="ECO:0000313" key="5">
    <source>
        <dbReference type="Proteomes" id="UP000235081"/>
    </source>
</evidence>
<accession>A0A2N6LPY4</accession>
<evidence type="ECO:0000313" key="4">
    <source>
        <dbReference type="EMBL" id="PMB28002.1"/>
    </source>
</evidence>
<protein>
    <submittedName>
        <fullName evidence="4">Serine/threonine protein kinase</fullName>
    </submittedName>
</protein>
<dbReference type="InterPro" id="IPR008271">
    <property type="entry name" value="Ser/Thr_kinase_AS"/>
</dbReference>
<feature type="domain" description="Protein kinase" evidence="3">
    <location>
        <begin position="7"/>
        <end position="262"/>
    </location>
</feature>
<dbReference type="Pfam" id="PF00069">
    <property type="entry name" value="Pkinase"/>
    <property type="match status" value="1"/>
</dbReference>
<dbReference type="AlphaFoldDB" id="A0A2N6LPY4"/>
<keyword evidence="1" id="KW-0547">Nucleotide-binding</keyword>
<evidence type="ECO:0000259" key="3">
    <source>
        <dbReference type="PROSITE" id="PS50011"/>
    </source>
</evidence>
<dbReference type="SMART" id="SM00220">
    <property type="entry name" value="S_TKc"/>
    <property type="match status" value="1"/>
</dbReference>
<dbReference type="PROSITE" id="PS50011">
    <property type="entry name" value="PROTEIN_KINASE_DOM"/>
    <property type="match status" value="1"/>
</dbReference>
<dbReference type="PANTHER" id="PTHR24363:SF7">
    <property type="entry name" value="SERINE_THREONINE-PROTEIN KINASE-LIKE PROTEIN E"/>
    <property type="match status" value="1"/>
</dbReference>
<dbReference type="InterPro" id="IPR011009">
    <property type="entry name" value="Kinase-like_dom_sf"/>
</dbReference>
<keyword evidence="4" id="KW-0808">Transferase</keyword>
<dbReference type="PROSITE" id="PS00108">
    <property type="entry name" value="PROTEIN_KINASE_ST"/>
    <property type="match status" value="1"/>
</dbReference>
<keyword evidence="2" id="KW-0067">ATP-binding</keyword>
<evidence type="ECO:0000256" key="1">
    <source>
        <dbReference type="ARBA" id="ARBA00022741"/>
    </source>
</evidence>
<dbReference type="GO" id="GO:0005524">
    <property type="term" value="F:ATP binding"/>
    <property type="evidence" value="ECO:0007669"/>
    <property type="project" value="UniProtKB-KW"/>
</dbReference>
<dbReference type="SUPFAM" id="SSF56112">
    <property type="entry name" value="Protein kinase-like (PK-like)"/>
    <property type="match status" value="1"/>
</dbReference>
<sequence>MLLQGRYTVVEKLGKGGFGNTFEVDDRGTRKVLKVLTDDNSKAIELFQQEAQVLSQLQCTGIPKVDHDGYFTVLPNNSSAPLHCLVMEKIEGVDLEKWMKSRHCQPISQTQAFDWLKQLVDILSVIHNQQYFHRDIKPQNIMLRPNGQLVLIDFGAVRQITTTILEGVCHTRIVSKGYSPPEQQNGYSVQQSDFFALGRTFVFLLTGKEPQDLAIYNPLTNQLDWRPHALEISPLFADLIDCLMAPVANQRPENTQVIWQWLEKIEQDINQTDICSQKTLLQTLPKSGLSFATTVFSHPNQTHQKTWKIFFGSGVGLIAAVTALINPISTKNSVPLNKPSVSTPSKVSIVNQKSQQTRNIKPSAIVVAKNAAIATQSQVKQKKSQVQPQQELQANLKAESKLLKTANTHENTKNNLIQERKRSVIIQNQQQIKSRPKKEKTELNVNRDFRTIKFRTNTLPREKAPTIVIQVQKSKKLLVTQKIRRKTQTQQTRHRIKVKLKRNHYHLKKDRK</sequence>